<evidence type="ECO:0000313" key="3">
    <source>
        <dbReference type="Proteomes" id="UP001595803"/>
    </source>
</evidence>
<keyword evidence="2" id="KW-0560">Oxidoreductase</keyword>
<dbReference type="EMBL" id="JBHRZG010000022">
    <property type="protein sequence ID" value="MFC3834086.1"/>
    <property type="molecule type" value="Genomic_DNA"/>
</dbReference>
<accession>A0ABV7ZCR7</accession>
<evidence type="ECO:0000313" key="2">
    <source>
        <dbReference type="EMBL" id="MFC3834086.1"/>
    </source>
</evidence>
<evidence type="ECO:0000259" key="1">
    <source>
        <dbReference type="PROSITE" id="PS51725"/>
    </source>
</evidence>
<sequence>MSPINLLATLTPAPGHAAALRAGLLAITSSSRQEHGCERYEVLESGEADTLRFHVIERFTDEAALAAHGDSEHFRIFSAHFGEWLTRPPEVIRAREVAESCQAELESFR</sequence>
<organism evidence="2 3">
    <name type="scientific">Deinococcus rufus</name>
    <dbReference type="NCBI Taxonomy" id="2136097"/>
    <lineage>
        <taxon>Bacteria</taxon>
        <taxon>Thermotogati</taxon>
        <taxon>Deinococcota</taxon>
        <taxon>Deinococci</taxon>
        <taxon>Deinococcales</taxon>
        <taxon>Deinococcaceae</taxon>
        <taxon>Deinococcus</taxon>
    </lineage>
</organism>
<dbReference type="InterPro" id="IPR007138">
    <property type="entry name" value="ABM_dom"/>
</dbReference>
<keyword evidence="2" id="KW-0503">Monooxygenase</keyword>
<dbReference type="InterPro" id="IPR011008">
    <property type="entry name" value="Dimeric_a/b-barrel"/>
</dbReference>
<dbReference type="PANTHER" id="PTHR33336:SF3">
    <property type="entry name" value="ABM DOMAIN-CONTAINING PROTEIN"/>
    <property type="match status" value="1"/>
</dbReference>
<keyword evidence="3" id="KW-1185">Reference proteome</keyword>
<dbReference type="Gene3D" id="3.30.70.100">
    <property type="match status" value="1"/>
</dbReference>
<dbReference type="EC" id="1.-.-.-" evidence="2"/>
<dbReference type="PANTHER" id="PTHR33336">
    <property type="entry name" value="QUINOL MONOOXYGENASE YGIN-RELATED"/>
    <property type="match status" value="1"/>
</dbReference>
<feature type="domain" description="ABM" evidence="1">
    <location>
        <begin position="4"/>
        <end position="93"/>
    </location>
</feature>
<dbReference type="SUPFAM" id="SSF54909">
    <property type="entry name" value="Dimeric alpha+beta barrel"/>
    <property type="match status" value="1"/>
</dbReference>
<comment type="caution">
    <text evidence="2">The sequence shown here is derived from an EMBL/GenBank/DDBJ whole genome shotgun (WGS) entry which is preliminary data.</text>
</comment>
<gene>
    <name evidence="2" type="ORF">ACFOSB_14600</name>
</gene>
<protein>
    <submittedName>
        <fullName evidence="2">Quinol monooxygenase</fullName>
        <ecNumber evidence="2">1.-.-.-</ecNumber>
    </submittedName>
</protein>
<proteinExistence type="predicted"/>
<dbReference type="PROSITE" id="PS51725">
    <property type="entry name" value="ABM"/>
    <property type="match status" value="1"/>
</dbReference>
<dbReference type="InterPro" id="IPR050744">
    <property type="entry name" value="AI-2_Isomerase_LsrG"/>
</dbReference>
<dbReference type="GO" id="GO:0004497">
    <property type="term" value="F:monooxygenase activity"/>
    <property type="evidence" value="ECO:0007669"/>
    <property type="project" value="UniProtKB-KW"/>
</dbReference>
<dbReference type="Proteomes" id="UP001595803">
    <property type="component" value="Unassembled WGS sequence"/>
</dbReference>
<dbReference type="RefSeq" id="WP_380102432.1">
    <property type="nucleotide sequence ID" value="NZ_JBHRZG010000022.1"/>
</dbReference>
<name>A0ABV7ZCR7_9DEIO</name>
<dbReference type="Pfam" id="PF03992">
    <property type="entry name" value="ABM"/>
    <property type="match status" value="1"/>
</dbReference>
<reference evidence="3" key="1">
    <citation type="journal article" date="2019" name="Int. J. Syst. Evol. Microbiol.">
        <title>The Global Catalogue of Microorganisms (GCM) 10K type strain sequencing project: providing services to taxonomists for standard genome sequencing and annotation.</title>
        <authorList>
            <consortium name="The Broad Institute Genomics Platform"/>
            <consortium name="The Broad Institute Genome Sequencing Center for Infectious Disease"/>
            <person name="Wu L."/>
            <person name="Ma J."/>
        </authorList>
    </citation>
    <scope>NUCLEOTIDE SEQUENCE [LARGE SCALE GENOMIC DNA]</scope>
    <source>
        <strain evidence="3">CCTCC AB 2017081</strain>
    </source>
</reference>